<feature type="domain" description="Retroviral polymerase SH3-like" evidence="3">
    <location>
        <begin position="1"/>
        <end position="38"/>
    </location>
</feature>
<dbReference type="Proteomes" id="UP001162060">
    <property type="component" value="Unassembled WGS sequence"/>
</dbReference>
<dbReference type="InterPro" id="IPR013103">
    <property type="entry name" value="RVT_2"/>
</dbReference>
<evidence type="ECO:0000259" key="2">
    <source>
        <dbReference type="Pfam" id="PF07727"/>
    </source>
</evidence>
<dbReference type="EMBL" id="CAKLBY020000245">
    <property type="protein sequence ID" value="CAK7939351.1"/>
    <property type="molecule type" value="Genomic_DNA"/>
</dbReference>
<feature type="domain" description="Reverse transcriptase Ty1/copia-type" evidence="2">
    <location>
        <begin position="184"/>
        <end position="310"/>
    </location>
</feature>
<protein>
    <recommendedName>
        <fullName evidence="6">Reverse transcriptase Ty1/copia-type domain-containing protein</fullName>
    </recommendedName>
</protein>
<feature type="region of interest" description="Disordered" evidence="1">
    <location>
        <begin position="54"/>
        <end position="135"/>
    </location>
</feature>
<dbReference type="Pfam" id="PF07727">
    <property type="entry name" value="RVT_2"/>
    <property type="match status" value="2"/>
</dbReference>
<gene>
    <name evidence="4" type="ORF">PM001_LOCUS24501</name>
</gene>
<dbReference type="AlphaFoldDB" id="A0AAV1UXN4"/>
<accession>A0AAV1UXN4</accession>
<proteinExistence type="predicted"/>
<feature type="domain" description="Reverse transcriptase Ty1/copia-type" evidence="2">
    <location>
        <begin position="316"/>
        <end position="397"/>
    </location>
</feature>
<feature type="compositionally biased region" description="Basic residues" evidence="1">
    <location>
        <begin position="63"/>
        <end position="74"/>
    </location>
</feature>
<evidence type="ECO:0008006" key="6">
    <source>
        <dbReference type="Google" id="ProtNLM"/>
    </source>
</evidence>
<dbReference type="SUPFAM" id="SSF56672">
    <property type="entry name" value="DNA/RNA polymerases"/>
    <property type="match status" value="1"/>
</dbReference>
<dbReference type="InterPro" id="IPR043502">
    <property type="entry name" value="DNA/RNA_pol_sf"/>
</dbReference>
<reference evidence="4" key="1">
    <citation type="submission" date="2024-01" db="EMBL/GenBank/DDBJ databases">
        <authorList>
            <person name="Webb A."/>
        </authorList>
    </citation>
    <scope>NUCLEOTIDE SEQUENCE</scope>
    <source>
        <strain evidence="4">Pm1</strain>
    </source>
</reference>
<evidence type="ECO:0000256" key="1">
    <source>
        <dbReference type="SAM" id="MobiDB-lite"/>
    </source>
</evidence>
<dbReference type="Pfam" id="PF25597">
    <property type="entry name" value="SH3_retrovirus"/>
    <property type="match status" value="1"/>
</dbReference>
<dbReference type="InterPro" id="IPR057670">
    <property type="entry name" value="SH3_retrovirus"/>
</dbReference>
<evidence type="ECO:0000259" key="3">
    <source>
        <dbReference type="Pfam" id="PF25597"/>
    </source>
</evidence>
<sequence length="401" mass="44999">MGYEEVSKAYRVYEIEADQVVISRDVTFDESTFGFSPTLPQEIVDDTALDVESMKISDEPHPKQFKKTGKRKSRSNSQEQALQRTLPERRGTGFEEASAPDDFETHQAKRRSSARANLDEERKGSDEDNEDATPQVFWRASVNAVEGTDLSEPTTFKDAVDGPDQVHWCEAICAELDSMKLRGVFRATKLPAGQHTIGTKWVFNIKRKADGSIEKYKARLVAKGFKQKYGIDYTETFLPVVKYVTLRMVVAIAKYFDWTLDLLDVVTALLCGEMKEKVFCAIPEGVEVDEDFDCFELLKAIYGLKQASRITSGECVLLLVYVDDVLVTGSSTELIMRTKSDLKARFEMTDSGKCAFVLGIELVDSDNGSVTMCQRRYVEDVLKRFGMSDCKAVTSPTDISS</sequence>
<name>A0AAV1UXN4_9STRA</name>
<comment type="caution">
    <text evidence="4">The sequence shown here is derived from an EMBL/GenBank/DDBJ whole genome shotgun (WGS) entry which is preliminary data.</text>
</comment>
<feature type="compositionally biased region" description="Basic and acidic residues" evidence="1">
    <location>
        <begin position="117"/>
        <end position="126"/>
    </location>
</feature>
<evidence type="ECO:0000313" key="5">
    <source>
        <dbReference type="Proteomes" id="UP001162060"/>
    </source>
</evidence>
<evidence type="ECO:0000313" key="4">
    <source>
        <dbReference type="EMBL" id="CAK7939351.1"/>
    </source>
</evidence>
<organism evidence="4 5">
    <name type="scientific">Peronospora matthiolae</name>
    <dbReference type="NCBI Taxonomy" id="2874970"/>
    <lineage>
        <taxon>Eukaryota</taxon>
        <taxon>Sar</taxon>
        <taxon>Stramenopiles</taxon>
        <taxon>Oomycota</taxon>
        <taxon>Peronosporomycetes</taxon>
        <taxon>Peronosporales</taxon>
        <taxon>Peronosporaceae</taxon>
        <taxon>Peronospora</taxon>
    </lineage>
</organism>